<feature type="chain" id="PRO_5022692331" evidence="1">
    <location>
        <begin position="22"/>
        <end position="169"/>
    </location>
</feature>
<gene>
    <name evidence="2" type="ORF">E2C01_092711</name>
</gene>
<evidence type="ECO:0000256" key="1">
    <source>
        <dbReference type="SAM" id="SignalP"/>
    </source>
</evidence>
<name>A0A5B7JSW8_PORTR</name>
<protein>
    <submittedName>
        <fullName evidence="2">Uncharacterized protein</fullName>
    </submittedName>
</protein>
<keyword evidence="1" id="KW-0732">Signal</keyword>
<organism evidence="2 3">
    <name type="scientific">Portunus trituberculatus</name>
    <name type="common">Swimming crab</name>
    <name type="synonym">Neptunus trituberculatus</name>
    <dbReference type="NCBI Taxonomy" id="210409"/>
    <lineage>
        <taxon>Eukaryota</taxon>
        <taxon>Metazoa</taxon>
        <taxon>Ecdysozoa</taxon>
        <taxon>Arthropoda</taxon>
        <taxon>Crustacea</taxon>
        <taxon>Multicrustacea</taxon>
        <taxon>Malacostraca</taxon>
        <taxon>Eumalacostraca</taxon>
        <taxon>Eucarida</taxon>
        <taxon>Decapoda</taxon>
        <taxon>Pleocyemata</taxon>
        <taxon>Brachyura</taxon>
        <taxon>Eubrachyura</taxon>
        <taxon>Portunoidea</taxon>
        <taxon>Portunidae</taxon>
        <taxon>Portuninae</taxon>
        <taxon>Portunus</taxon>
    </lineage>
</organism>
<sequence length="169" mass="18497">MLLFPIWLDLHFLLFLPPYLASHSLCPFSSAILSPDPAVAFSDQHRNATVAFDLTSLVDLLHPPLTLPPPSQPPLHLSHSKPLYPLYFLSSTLLSVFPPSICFATKPFLGHQTINSHFLPRSGHPATILSPTVPSRLAQPCPAPPGTFKRIAWRLSSGDRAPTGLHTTN</sequence>
<reference evidence="2 3" key="1">
    <citation type="submission" date="2019-05" db="EMBL/GenBank/DDBJ databases">
        <title>Another draft genome of Portunus trituberculatus and its Hox gene families provides insights of decapod evolution.</title>
        <authorList>
            <person name="Jeong J.-H."/>
            <person name="Song I."/>
            <person name="Kim S."/>
            <person name="Choi T."/>
            <person name="Kim D."/>
            <person name="Ryu S."/>
            <person name="Kim W."/>
        </authorList>
    </citation>
    <scope>NUCLEOTIDE SEQUENCE [LARGE SCALE GENOMIC DNA]</scope>
    <source>
        <tissue evidence="2">Muscle</tissue>
    </source>
</reference>
<keyword evidence="3" id="KW-1185">Reference proteome</keyword>
<evidence type="ECO:0000313" key="2">
    <source>
        <dbReference type="EMBL" id="MPC97396.1"/>
    </source>
</evidence>
<dbReference type="AlphaFoldDB" id="A0A5B7JSW8"/>
<feature type="signal peptide" evidence="1">
    <location>
        <begin position="1"/>
        <end position="21"/>
    </location>
</feature>
<accession>A0A5B7JSW8</accession>
<evidence type="ECO:0000313" key="3">
    <source>
        <dbReference type="Proteomes" id="UP000324222"/>
    </source>
</evidence>
<dbReference type="Proteomes" id="UP000324222">
    <property type="component" value="Unassembled WGS sequence"/>
</dbReference>
<comment type="caution">
    <text evidence="2">The sequence shown here is derived from an EMBL/GenBank/DDBJ whole genome shotgun (WGS) entry which is preliminary data.</text>
</comment>
<proteinExistence type="predicted"/>
<dbReference type="EMBL" id="VSRR010109803">
    <property type="protein sequence ID" value="MPC97396.1"/>
    <property type="molecule type" value="Genomic_DNA"/>
</dbReference>